<dbReference type="Pfam" id="PF04102">
    <property type="entry name" value="SlyX"/>
    <property type="match status" value="1"/>
</dbReference>
<gene>
    <name evidence="2" type="ORF">GCM10011487_31020</name>
</gene>
<sequence length="74" mass="8622">MSEVESMNAEFIERIELKIAYLERANNDLSEVVYRQQQEIDALRAELAALNGKMEATMTEQTVYTLEQEKPPHY</sequence>
<evidence type="ECO:0000313" key="2">
    <source>
        <dbReference type="EMBL" id="GFE81102.1"/>
    </source>
</evidence>
<feature type="coiled-coil region" evidence="1">
    <location>
        <begin position="12"/>
        <end position="60"/>
    </location>
</feature>
<dbReference type="PANTHER" id="PTHR36508:SF1">
    <property type="entry name" value="PROTEIN SLYX"/>
    <property type="match status" value="1"/>
</dbReference>
<evidence type="ECO:0000313" key="3">
    <source>
        <dbReference type="Proteomes" id="UP000445000"/>
    </source>
</evidence>
<protein>
    <recommendedName>
        <fullName evidence="4">SlyX protein</fullName>
    </recommendedName>
</protein>
<proteinExistence type="predicted"/>
<evidence type="ECO:0008006" key="4">
    <source>
        <dbReference type="Google" id="ProtNLM"/>
    </source>
</evidence>
<accession>A0A829YEK3</accession>
<dbReference type="InterPro" id="IPR007236">
    <property type="entry name" value="SlyX"/>
</dbReference>
<keyword evidence="3" id="KW-1185">Reference proteome</keyword>
<reference evidence="3" key="1">
    <citation type="submission" date="2020-01" db="EMBL/GenBank/DDBJ databases">
        <title>'Steroidobacter agaridevorans' sp. nov., agar-degrading bacteria isolated from rhizosphere soils.</title>
        <authorList>
            <person name="Ikenaga M."/>
            <person name="Kataoka M."/>
            <person name="Murouchi A."/>
            <person name="Katsuragi S."/>
            <person name="Sakai M."/>
        </authorList>
    </citation>
    <scope>NUCLEOTIDE SEQUENCE [LARGE SCALE GENOMIC DNA]</scope>
    <source>
        <strain evidence="3">YU21-B</strain>
    </source>
</reference>
<comment type="caution">
    <text evidence="2">The sequence shown here is derived from an EMBL/GenBank/DDBJ whole genome shotgun (WGS) entry which is preliminary data.</text>
</comment>
<dbReference type="EMBL" id="BLJN01000003">
    <property type="protein sequence ID" value="GFE81102.1"/>
    <property type="molecule type" value="Genomic_DNA"/>
</dbReference>
<evidence type="ECO:0000256" key="1">
    <source>
        <dbReference type="SAM" id="Coils"/>
    </source>
</evidence>
<dbReference type="AlphaFoldDB" id="A0A829YEK3"/>
<dbReference type="PANTHER" id="PTHR36508">
    <property type="entry name" value="PROTEIN SLYX"/>
    <property type="match status" value="1"/>
</dbReference>
<name>A0A829YEK3_9GAMM</name>
<keyword evidence="1" id="KW-0175">Coiled coil</keyword>
<organism evidence="2 3">
    <name type="scientific">Steroidobacter agaridevorans</name>
    <dbReference type="NCBI Taxonomy" id="2695856"/>
    <lineage>
        <taxon>Bacteria</taxon>
        <taxon>Pseudomonadati</taxon>
        <taxon>Pseudomonadota</taxon>
        <taxon>Gammaproteobacteria</taxon>
        <taxon>Steroidobacterales</taxon>
        <taxon>Steroidobacteraceae</taxon>
        <taxon>Steroidobacter</taxon>
    </lineage>
</organism>
<dbReference type="Proteomes" id="UP000445000">
    <property type="component" value="Unassembled WGS sequence"/>
</dbReference>